<dbReference type="Pfam" id="PF04301">
    <property type="entry name" value="BioG"/>
    <property type="match status" value="1"/>
</dbReference>
<dbReference type="Proteomes" id="UP000294841">
    <property type="component" value="Unassembled WGS sequence"/>
</dbReference>
<protein>
    <submittedName>
        <fullName evidence="1">Biotin synthesis protein BioG</fullName>
    </submittedName>
</protein>
<dbReference type="InterPro" id="IPR007398">
    <property type="entry name" value="BioG"/>
</dbReference>
<dbReference type="RefSeq" id="WP_132024158.1">
    <property type="nucleotide sequence ID" value="NZ_CP016605.1"/>
</dbReference>
<keyword evidence="2" id="KW-1185">Reference proteome</keyword>
<evidence type="ECO:0000313" key="1">
    <source>
        <dbReference type="EMBL" id="TCP11908.1"/>
    </source>
</evidence>
<evidence type="ECO:0000313" key="2">
    <source>
        <dbReference type="Proteomes" id="UP000294841"/>
    </source>
</evidence>
<dbReference type="OrthoDB" id="7688089at2"/>
<reference evidence="1 2" key="1">
    <citation type="submission" date="2019-03" db="EMBL/GenBank/DDBJ databases">
        <title>Genomic Encyclopedia of Type Strains, Phase IV (KMG-IV): sequencing the most valuable type-strain genomes for metagenomic binning, comparative biology and taxonomic classification.</title>
        <authorList>
            <person name="Goeker M."/>
        </authorList>
    </citation>
    <scope>NUCLEOTIDE SEQUENCE [LARGE SCALE GENOMIC DNA]</scope>
    <source>
        <strain evidence="1 2">DSM 28231</strain>
    </source>
</reference>
<name>A0A4R2MYN9_9PAST</name>
<dbReference type="AlphaFoldDB" id="A0A4R2MYN9"/>
<accession>A0A4R2MYN9</accession>
<sequence>MKTRLINGEKTQDNNGLIIYFAGWGTPTTLISHLALPKNYDLLICYDYQDLKLDFDFSVYKQIRVVAWSMGVWVANQVLADISTVSATAINGTGSPCDDDFGIPHTIFLGTLTNLNEINLVKFQRRICGNKDNFNYYQDCEKQDLSVRNIENLKSELTALYQEILKTEHSKLLNWSRVIIGKQDKIFPIINQRNYWENKCNEIIFMDIAHYPFNLFSHWSELWD</sequence>
<comment type="caution">
    <text evidence="1">The sequence shown here is derived from an EMBL/GenBank/DDBJ whole genome shotgun (WGS) entry which is preliminary data.</text>
</comment>
<organism evidence="1 2">
    <name type="scientific">Bisgaardia hudsonensis</name>
    <dbReference type="NCBI Taxonomy" id="109472"/>
    <lineage>
        <taxon>Bacteria</taxon>
        <taxon>Pseudomonadati</taxon>
        <taxon>Pseudomonadota</taxon>
        <taxon>Gammaproteobacteria</taxon>
        <taxon>Pasteurellales</taxon>
        <taxon>Pasteurellaceae</taxon>
        <taxon>Bisgaardia</taxon>
    </lineage>
</organism>
<proteinExistence type="predicted"/>
<dbReference type="EMBL" id="SLXI01000005">
    <property type="protein sequence ID" value="TCP11908.1"/>
    <property type="molecule type" value="Genomic_DNA"/>
</dbReference>
<gene>
    <name evidence="1" type="ORF">EV697_10520</name>
</gene>